<protein>
    <submittedName>
        <fullName evidence="2">DUF1275 domain-containing protein</fullName>
    </submittedName>
</protein>
<dbReference type="InterPro" id="IPR010699">
    <property type="entry name" value="DUF1275"/>
</dbReference>
<keyword evidence="1" id="KW-0812">Transmembrane</keyword>
<comment type="caution">
    <text evidence="2">The sequence shown here is derived from an EMBL/GenBank/DDBJ whole genome shotgun (WGS) entry which is preliminary data.</text>
</comment>
<feature type="transmembrane region" description="Helical" evidence="1">
    <location>
        <begin position="89"/>
        <end position="119"/>
    </location>
</feature>
<dbReference type="Proteomes" id="UP001197214">
    <property type="component" value="Unassembled WGS sequence"/>
</dbReference>
<evidence type="ECO:0000313" key="3">
    <source>
        <dbReference type="Proteomes" id="UP001197214"/>
    </source>
</evidence>
<feature type="transmembrane region" description="Helical" evidence="1">
    <location>
        <begin position="57"/>
        <end position="77"/>
    </location>
</feature>
<keyword evidence="1" id="KW-0472">Membrane</keyword>
<gene>
    <name evidence="2" type="ORF">KY084_07000</name>
</gene>
<dbReference type="PANTHER" id="PTHR37314">
    <property type="entry name" value="SLR0142 PROTEIN"/>
    <property type="match status" value="1"/>
</dbReference>
<proteinExistence type="predicted"/>
<dbReference type="RefSeq" id="WP_219237744.1">
    <property type="nucleotide sequence ID" value="NZ_JAHWZX010000005.1"/>
</dbReference>
<reference evidence="2 3" key="1">
    <citation type="submission" date="2021-07" db="EMBL/GenBank/DDBJ databases">
        <title>Stakelama flava sp. nov., a novel endophytic bacterium isolated from branch of Kandelia candel.</title>
        <authorList>
            <person name="Tuo L."/>
        </authorList>
    </citation>
    <scope>NUCLEOTIDE SEQUENCE [LARGE SCALE GENOMIC DNA]</scope>
    <source>
        <strain evidence="2 3">CBK3Z-3</strain>
    </source>
</reference>
<dbReference type="EMBL" id="JAHWZX010000005">
    <property type="protein sequence ID" value="MBW4330623.1"/>
    <property type="molecule type" value="Genomic_DNA"/>
</dbReference>
<evidence type="ECO:0000256" key="1">
    <source>
        <dbReference type="SAM" id="Phobius"/>
    </source>
</evidence>
<dbReference type="Pfam" id="PF06912">
    <property type="entry name" value="DUF1275"/>
    <property type="match status" value="1"/>
</dbReference>
<dbReference type="PANTHER" id="PTHR37314:SF4">
    <property type="entry name" value="UPF0700 TRANSMEMBRANE PROTEIN YOAK"/>
    <property type="match status" value="1"/>
</dbReference>
<keyword evidence="3" id="KW-1185">Reference proteome</keyword>
<feature type="transmembrane region" description="Helical" evidence="1">
    <location>
        <begin position="168"/>
        <end position="187"/>
    </location>
</feature>
<organism evidence="2 3">
    <name type="scientific">Stakelama flava</name>
    <dbReference type="NCBI Taxonomy" id="2860338"/>
    <lineage>
        <taxon>Bacteria</taxon>
        <taxon>Pseudomonadati</taxon>
        <taxon>Pseudomonadota</taxon>
        <taxon>Alphaproteobacteria</taxon>
        <taxon>Sphingomonadales</taxon>
        <taxon>Sphingomonadaceae</taxon>
        <taxon>Stakelama</taxon>
    </lineage>
</organism>
<sequence length="223" mass="23349">MQRTSVPLFGAALLLAALAGFVDVLAYTSIGGFFASFMSGNTTQLGIGLGYAQWGDVFTAGSLITAFLCGVVVSAIVAQATPGTAHAPVMMTCTVFLVIAAILRMAGFDGLAVIALAAGMGAENGVFSRNGDIRIGLTYMTGTLVRFGQKLANSLMGRDARFAWVRDFALWLSFFGGTVIGAIAYRSAHDRSFWIAALVSAVMTALFALLARTSLLRRDGEPA</sequence>
<feature type="transmembrane region" description="Helical" evidence="1">
    <location>
        <begin position="193"/>
        <end position="211"/>
    </location>
</feature>
<evidence type="ECO:0000313" key="2">
    <source>
        <dbReference type="EMBL" id="MBW4330623.1"/>
    </source>
</evidence>
<name>A0ABS6XK87_9SPHN</name>
<keyword evidence="1" id="KW-1133">Transmembrane helix</keyword>
<accession>A0ABS6XK87</accession>